<dbReference type="EMBL" id="NBUC01000055">
    <property type="protein sequence ID" value="PLU06101.1"/>
    <property type="molecule type" value="Genomic_DNA"/>
</dbReference>
<protein>
    <submittedName>
        <fullName evidence="1">Uncharacterized protein</fullName>
    </submittedName>
</protein>
<evidence type="ECO:0000313" key="1">
    <source>
        <dbReference type="EMBL" id="PLU06101.1"/>
    </source>
</evidence>
<dbReference type="Pfam" id="PF24175">
    <property type="entry name" value="SU10_adaptor"/>
    <property type="match status" value="1"/>
</dbReference>
<organism evidence="1 2">
    <name type="scientific">Sinorhizobium medicae</name>
    <dbReference type="NCBI Taxonomy" id="110321"/>
    <lineage>
        <taxon>Bacteria</taxon>
        <taxon>Pseudomonadati</taxon>
        <taxon>Pseudomonadota</taxon>
        <taxon>Alphaproteobacteria</taxon>
        <taxon>Hyphomicrobiales</taxon>
        <taxon>Rhizobiaceae</taxon>
        <taxon>Sinorhizobium/Ensifer group</taxon>
        <taxon>Sinorhizobium</taxon>
    </lineage>
</organism>
<accession>A0ABX4TQ74</accession>
<name>A0ABX4TQ74_9HYPH</name>
<gene>
    <name evidence="1" type="ORF">BMJ33_07580</name>
</gene>
<dbReference type="InterPro" id="IPR056209">
    <property type="entry name" value="SU10_adaptor"/>
</dbReference>
<dbReference type="Proteomes" id="UP001190825">
    <property type="component" value="Unassembled WGS sequence"/>
</dbReference>
<comment type="caution">
    <text evidence="1">The sequence shown here is derived from an EMBL/GenBank/DDBJ whole genome shotgun (WGS) entry which is preliminary data.</text>
</comment>
<dbReference type="RefSeq" id="WP_011975960.1">
    <property type="nucleotide sequence ID" value="NZ_ATYC01000022.1"/>
</dbReference>
<reference evidence="1 2" key="1">
    <citation type="journal article" date="2018" name="FEMS Microbiol. Ecol.">
        <title>Co-invading symbiotic mutualists of Medicago polymorpha retain high ancestral diversity and contain diverse accessory genomes.</title>
        <authorList>
            <person name="Porter S.S."/>
            <person name="Faber-Hammond J.J."/>
            <person name="Friesen M.L."/>
        </authorList>
    </citation>
    <scope>NUCLEOTIDE SEQUENCE [LARGE SCALE GENOMIC DNA]</scope>
    <source>
        <strain evidence="1 2">Str16</strain>
    </source>
</reference>
<sequence length="200" mass="21645">MTISDYGSLLVDAGEYSGREDIAHNFPRFLGLAELKLNRGLRVADMEVTAAIPLADGDGTLPADFLEAREVRSGAGVSIRAVPLQQLTNGYRDRNGVQPAGYSIVGRRIKVRSVSDQGLTITYYARIPALTPSNPTNWLLEKAPDVYLFALVNEIAIWGKDVDGATAAQQLMMLAISGLRIEDERSRWGNAQTVVGGVTP</sequence>
<dbReference type="GeneID" id="61613641"/>
<evidence type="ECO:0000313" key="2">
    <source>
        <dbReference type="Proteomes" id="UP001190825"/>
    </source>
</evidence>
<proteinExistence type="predicted"/>
<keyword evidence="2" id="KW-1185">Reference proteome</keyword>